<protein>
    <submittedName>
        <fullName evidence="2">Restriction endonuclease</fullName>
    </submittedName>
</protein>
<keyword evidence="2" id="KW-0378">Hydrolase</keyword>
<keyword evidence="2" id="KW-0540">Nuclease</keyword>
<dbReference type="Gene3D" id="3.40.1350.10">
    <property type="match status" value="1"/>
</dbReference>
<dbReference type="EMBL" id="JBHSMI010000025">
    <property type="protein sequence ID" value="MFC5403913.1"/>
    <property type="molecule type" value="Genomic_DNA"/>
</dbReference>
<dbReference type="RefSeq" id="WP_378133712.1">
    <property type="nucleotide sequence ID" value="NZ_JBHSMI010000025.1"/>
</dbReference>
<keyword evidence="3" id="KW-1185">Reference proteome</keyword>
<name>A0ABW0HTR0_9BACL</name>
<accession>A0ABW0HTR0</accession>
<dbReference type="PANTHER" id="PTHR30015">
    <property type="entry name" value="MRR RESTRICTION SYSTEM PROTEIN"/>
    <property type="match status" value="1"/>
</dbReference>
<gene>
    <name evidence="2" type="ORF">ACFPOF_14310</name>
</gene>
<organism evidence="2 3">
    <name type="scientific">Cohnella soli</name>
    <dbReference type="NCBI Taxonomy" id="425005"/>
    <lineage>
        <taxon>Bacteria</taxon>
        <taxon>Bacillati</taxon>
        <taxon>Bacillota</taxon>
        <taxon>Bacilli</taxon>
        <taxon>Bacillales</taxon>
        <taxon>Paenibacillaceae</taxon>
        <taxon>Cohnella</taxon>
    </lineage>
</organism>
<dbReference type="Pfam" id="PF04471">
    <property type="entry name" value="Mrr_cat"/>
    <property type="match status" value="1"/>
</dbReference>
<dbReference type="SUPFAM" id="SSF52980">
    <property type="entry name" value="Restriction endonuclease-like"/>
    <property type="match status" value="1"/>
</dbReference>
<dbReference type="PANTHER" id="PTHR30015:SF7">
    <property type="entry name" value="TYPE IV METHYL-DIRECTED RESTRICTION ENZYME ECOKMRR"/>
    <property type="match status" value="1"/>
</dbReference>
<evidence type="ECO:0000313" key="2">
    <source>
        <dbReference type="EMBL" id="MFC5403913.1"/>
    </source>
</evidence>
<evidence type="ECO:0000313" key="3">
    <source>
        <dbReference type="Proteomes" id="UP001596113"/>
    </source>
</evidence>
<sequence length="358" mass="42012">MATVRTTPHVEMSRTKLEVDTIVCDKMDCERVDVLYVSRDYKERGDSGEMELNEWLYTTNYQSLEEWQNLVLNKQNVYPSLRIPYDEWMEKYIAKIENVPLDDVKSLLRSLLEPLTRNKDMDDYSVNEMMQQVTDVKIRQGAASMARSERMIRLSKGHDAWEGVTWILELLPRTPYNAVQALESYLYSQPNLPDDRIIGISQCIEIIYAKFVHCENSIEKLHGLEPVEFEWFIEYLYSCMGYDTLWTQATRDGGKDIIATGKRPDGIEQVYVECKLYKKTKLSLQSVQAFSRVIDKNEVNRGVIFCTGYVGENLRKEDKRIQIWSFDNMSTLLNSHLGSNWTEYVNRIVEVQRRKYKH</sequence>
<dbReference type="InterPro" id="IPR011335">
    <property type="entry name" value="Restrct_endonuc-II-like"/>
</dbReference>
<dbReference type="InterPro" id="IPR052906">
    <property type="entry name" value="Type_IV_Methyl-Rstrct_Enzyme"/>
</dbReference>
<dbReference type="InterPro" id="IPR007560">
    <property type="entry name" value="Restrct_endonuc_IV_Mrr"/>
</dbReference>
<keyword evidence="2" id="KW-0255">Endonuclease</keyword>
<dbReference type="Proteomes" id="UP001596113">
    <property type="component" value="Unassembled WGS sequence"/>
</dbReference>
<proteinExistence type="predicted"/>
<evidence type="ECO:0000259" key="1">
    <source>
        <dbReference type="Pfam" id="PF04471"/>
    </source>
</evidence>
<feature type="domain" description="Restriction endonuclease type IV Mrr" evidence="1">
    <location>
        <begin position="223"/>
        <end position="329"/>
    </location>
</feature>
<dbReference type="InterPro" id="IPR011856">
    <property type="entry name" value="tRNA_endonuc-like_dom_sf"/>
</dbReference>
<dbReference type="GO" id="GO:0004519">
    <property type="term" value="F:endonuclease activity"/>
    <property type="evidence" value="ECO:0007669"/>
    <property type="project" value="UniProtKB-KW"/>
</dbReference>
<reference evidence="3" key="1">
    <citation type="journal article" date="2019" name="Int. J. Syst. Evol. Microbiol.">
        <title>The Global Catalogue of Microorganisms (GCM) 10K type strain sequencing project: providing services to taxonomists for standard genome sequencing and annotation.</title>
        <authorList>
            <consortium name="The Broad Institute Genomics Platform"/>
            <consortium name="The Broad Institute Genome Sequencing Center for Infectious Disease"/>
            <person name="Wu L."/>
            <person name="Ma J."/>
        </authorList>
    </citation>
    <scope>NUCLEOTIDE SEQUENCE [LARGE SCALE GENOMIC DNA]</scope>
    <source>
        <strain evidence="3">CGMCC 1.18575</strain>
    </source>
</reference>
<comment type="caution">
    <text evidence="2">The sequence shown here is derived from an EMBL/GenBank/DDBJ whole genome shotgun (WGS) entry which is preliminary data.</text>
</comment>